<protein>
    <recommendedName>
        <fullName evidence="6">TF-B3 domain-containing protein</fullName>
    </recommendedName>
</protein>
<dbReference type="EMBL" id="CM000880">
    <property type="protein sequence ID" value="PNT77020.1"/>
    <property type="molecule type" value="Genomic_DNA"/>
</dbReference>
<dbReference type="GeneID" id="100834043"/>
<name>I1H3J3_BRADI</name>
<dbReference type="ExpressionAtlas" id="I1H3J3">
    <property type="expression patterns" value="baseline"/>
</dbReference>
<dbReference type="Proteomes" id="UP000008810">
    <property type="component" value="Chromosome 1"/>
</dbReference>
<dbReference type="Gramene" id="PNT77018">
    <property type="protein sequence ID" value="PNT77018"/>
    <property type="gene ID" value="BRADI_1g56850v3"/>
</dbReference>
<keyword evidence="2" id="KW-0805">Transcription regulation</keyword>
<dbReference type="EnsemblPlants" id="PNT77020">
    <property type="protein sequence ID" value="PNT77020"/>
    <property type="gene ID" value="BRADI_1g56850v3"/>
</dbReference>
<dbReference type="EMBL" id="CM000880">
    <property type="protein sequence ID" value="KQK20804.1"/>
    <property type="molecule type" value="Genomic_DNA"/>
</dbReference>
<dbReference type="AlphaFoldDB" id="I1H3J3"/>
<dbReference type="PROSITE" id="PS50863">
    <property type="entry name" value="B3"/>
    <property type="match status" value="1"/>
</dbReference>
<dbReference type="OMA" id="CTRVGIN"/>
<evidence type="ECO:0000256" key="1">
    <source>
        <dbReference type="ARBA" id="ARBA00004123"/>
    </source>
</evidence>
<dbReference type="RefSeq" id="XP_024313552.1">
    <property type="nucleotide sequence ID" value="XM_024457784.1"/>
</dbReference>
<sequence length="274" mass="31279">MYRRCNSCNEFDVVCKRPNVCLSSFTIKMVGGCGDRAAVPQYFKDRLDDFAQNFLVLRDYTGFKFDVYIDRRDHISVMCGPYWKLFAKTHHLKPGDSVRFFAVEHGTAFQAVVEGQVDVFGQDAAIFGLPEVGDDVRHLFHSIVFTDIDALRDGDVRKILGVLEILHAYVDFLREFMVHRMTDVDMASGVFEIPMQIRHALKIPHSGHASLNSPTLIRESVAVEYKSTLNGSTFIIDQWGEFCTRVGINNTSVLLVELDTMTDYLHLRFYIIHP</sequence>
<dbReference type="Gramene" id="PNT77021">
    <property type="protein sequence ID" value="PNT77021"/>
    <property type="gene ID" value="BRADI_1g56850v3"/>
</dbReference>
<evidence type="ECO:0000256" key="2">
    <source>
        <dbReference type="ARBA" id="ARBA00023015"/>
    </source>
</evidence>
<evidence type="ECO:0000256" key="4">
    <source>
        <dbReference type="ARBA" id="ARBA00023163"/>
    </source>
</evidence>
<dbReference type="Gramene" id="PNT77019">
    <property type="protein sequence ID" value="PNT77019"/>
    <property type="gene ID" value="BRADI_1g56850v3"/>
</dbReference>
<dbReference type="EnsemblPlants" id="KQK20803">
    <property type="protein sequence ID" value="KQK20803"/>
    <property type="gene ID" value="BRADI_1g56850v3"/>
</dbReference>
<dbReference type="RefSeq" id="XP_024313550.1">
    <property type="nucleotide sequence ID" value="XM_024457782.1"/>
</dbReference>
<comment type="subcellular location">
    <subcellularLocation>
        <location evidence="1">Nucleus</location>
    </subcellularLocation>
</comment>
<evidence type="ECO:0000313" key="9">
    <source>
        <dbReference type="Proteomes" id="UP000008810"/>
    </source>
</evidence>
<keyword evidence="9" id="KW-1185">Reference proteome</keyword>
<dbReference type="RefSeq" id="XP_024313551.1">
    <property type="nucleotide sequence ID" value="XM_024457783.1"/>
</dbReference>
<dbReference type="GO" id="GO:0005634">
    <property type="term" value="C:nucleus"/>
    <property type="evidence" value="ECO:0007669"/>
    <property type="project" value="UniProtKB-SubCell"/>
</dbReference>
<dbReference type="EnsemblPlants" id="PNT77018">
    <property type="protein sequence ID" value="PNT77018"/>
    <property type="gene ID" value="BRADI_1g56850v3"/>
</dbReference>
<dbReference type="EnsemblPlants" id="PNT77022">
    <property type="protein sequence ID" value="PNT77022"/>
    <property type="gene ID" value="BRADI_1g56850v3"/>
</dbReference>
<dbReference type="Gramene" id="KQK20804">
    <property type="protein sequence ID" value="KQK20804"/>
    <property type="gene ID" value="BRADI_1g56850v3"/>
</dbReference>
<reference evidence="8" key="3">
    <citation type="submission" date="2018-08" db="UniProtKB">
        <authorList>
            <consortium name="EnsemblPlants"/>
        </authorList>
    </citation>
    <scope>IDENTIFICATION</scope>
    <source>
        <strain evidence="8">cv. Bd21</strain>
    </source>
</reference>
<evidence type="ECO:0000313" key="8">
    <source>
        <dbReference type="EnsemblPlants" id="KQK20804"/>
    </source>
</evidence>
<dbReference type="KEGG" id="bdi:100834043"/>
<evidence type="ECO:0000256" key="5">
    <source>
        <dbReference type="ARBA" id="ARBA00023242"/>
    </source>
</evidence>
<dbReference type="EMBL" id="CM000880">
    <property type="protein sequence ID" value="PNT77021.1"/>
    <property type="molecule type" value="Genomic_DNA"/>
</dbReference>
<evidence type="ECO:0000259" key="6">
    <source>
        <dbReference type="PROSITE" id="PS50863"/>
    </source>
</evidence>
<keyword evidence="4" id="KW-0804">Transcription</keyword>
<dbReference type="SUPFAM" id="SSF101936">
    <property type="entry name" value="DNA-binding pseudobarrel domain"/>
    <property type="match status" value="1"/>
</dbReference>
<feature type="domain" description="TF-B3" evidence="6">
    <location>
        <begin position="22"/>
        <end position="116"/>
    </location>
</feature>
<dbReference type="Gramene" id="KQK20803">
    <property type="protein sequence ID" value="KQK20803"/>
    <property type="gene ID" value="BRADI_1g56850v3"/>
</dbReference>
<keyword evidence="5" id="KW-0539">Nucleus</keyword>
<accession>I1H3J3</accession>
<dbReference type="Gramene" id="PNT77022">
    <property type="protein sequence ID" value="PNT77022"/>
    <property type="gene ID" value="BRADI_1g56850v3"/>
</dbReference>
<keyword evidence="3" id="KW-0238">DNA-binding</keyword>
<proteinExistence type="predicted"/>
<evidence type="ECO:0000313" key="7">
    <source>
        <dbReference type="EMBL" id="KQK20803.1"/>
    </source>
</evidence>
<organism evidence="8">
    <name type="scientific">Brachypodium distachyon</name>
    <name type="common">Purple false brome</name>
    <name type="synonym">Trachynia distachya</name>
    <dbReference type="NCBI Taxonomy" id="15368"/>
    <lineage>
        <taxon>Eukaryota</taxon>
        <taxon>Viridiplantae</taxon>
        <taxon>Streptophyta</taxon>
        <taxon>Embryophyta</taxon>
        <taxon>Tracheophyta</taxon>
        <taxon>Spermatophyta</taxon>
        <taxon>Magnoliopsida</taxon>
        <taxon>Liliopsida</taxon>
        <taxon>Poales</taxon>
        <taxon>Poaceae</taxon>
        <taxon>BOP clade</taxon>
        <taxon>Pooideae</taxon>
        <taxon>Stipodae</taxon>
        <taxon>Brachypodieae</taxon>
        <taxon>Brachypodium</taxon>
    </lineage>
</organism>
<gene>
    <name evidence="8" type="primary">LOC100834043</name>
    <name evidence="7" type="ORF">BRADI_1g56850v3</name>
</gene>
<dbReference type="EMBL" id="CM000880">
    <property type="protein sequence ID" value="PNT77022.1"/>
    <property type="molecule type" value="Genomic_DNA"/>
</dbReference>
<dbReference type="EnsemblPlants" id="PNT77021">
    <property type="protein sequence ID" value="PNT77021"/>
    <property type="gene ID" value="BRADI_1g56850v3"/>
</dbReference>
<dbReference type="EnsemblPlants" id="PNT77019">
    <property type="protein sequence ID" value="PNT77019"/>
    <property type="gene ID" value="BRADI_1g56850v3"/>
</dbReference>
<dbReference type="InterPro" id="IPR015300">
    <property type="entry name" value="DNA-bd_pseudobarrel_sf"/>
</dbReference>
<dbReference type="InterPro" id="IPR003340">
    <property type="entry name" value="B3_DNA-bd"/>
</dbReference>
<dbReference type="RefSeq" id="XP_003557565.1">
    <property type="nucleotide sequence ID" value="XM_003557517.4"/>
</dbReference>
<evidence type="ECO:0000256" key="3">
    <source>
        <dbReference type="ARBA" id="ARBA00023125"/>
    </source>
</evidence>
<dbReference type="EMBL" id="CM000880">
    <property type="protein sequence ID" value="KQK20803.1"/>
    <property type="molecule type" value="Genomic_DNA"/>
</dbReference>
<dbReference type="HOGENOM" id="CLU_1016853_0_0_1"/>
<dbReference type="RefSeq" id="XP_010228360.1">
    <property type="nucleotide sequence ID" value="XM_010230058.3"/>
</dbReference>
<reference evidence="7" key="2">
    <citation type="submission" date="2017-06" db="EMBL/GenBank/DDBJ databases">
        <title>WGS assembly of Brachypodium distachyon.</title>
        <authorList>
            <consortium name="The International Brachypodium Initiative"/>
            <person name="Lucas S."/>
            <person name="Harmon-Smith M."/>
            <person name="Lail K."/>
            <person name="Tice H."/>
            <person name="Grimwood J."/>
            <person name="Bruce D."/>
            <person name="Barry K."/>
            <person name="Shu S."/>
            <person name="Lindquist E."/>
            <person name="Wang M."/>
            <person name="Pitluck S."/>
            <person name="Vogel J.P."/>
            <person name="Garvin D.F."/>
            <person name="Mockler T.C."/>
            <person name="Schmutz J."/>
            <person name="Rokhsar D."/>
            <person name="Bevan M.W."/>
        </authorList>
    </citation>
    <scope>NUCLEOTIDE SEQUENCE</scope>
    <source>
        <strain evidence="7">Bd21</strain>
    </source>
</reference>
<dbReference type="EnsemblPlants" id="KQK20804">
    <property type="protein sequence ID" value="KQK20804"/>
    <property type="gene ID" value="BRADI_1g56850v3"/>
</dbReference>
<reference evidence="7 8" key="1">
    <citation type="journal article" date="2010" name="Nature">
        <title>Genome sequencing and analysis of the model grass Brachypodium distachyon.</title>
        <authorList>
            <consortium name="International Brachypodium Initiative"/>
        </authorList>
    </citation>
    <scope>NUCLEOTIDE SEQUENCE [LARGE SCALE GENOMIC DNA]</scope>
    <source>
        <strain evidence="7">Bd21</strain>
        <strain evidence="8">cv. Bd21</strain>
    </source>
</reference>
<dbReference type="GO" id="GO:0003677">
    <property type="term" value="F:DNA binding"/>
    <property type="evidence" value="ECO:0007669"/>
    <property type="project" value="UniProtKB-KW"/>
</dbReference>
<dbReference type="EMBL" id="CM000880">
    <property type="protein sequence ID" value="PNT77019.1"/>
    <property type="molecule type" value="Genomic_DNA"/>
</dbReference>
<dbReference type="EMBL" id="CM000880">
    <property type="protein sequence ID" value="PNT77018.1"/>
    <property type="molecule type" value="Genomic_DNA"/>
</dbReference>
<dbReference type="Gramene" id="PNT77020">
    <property type="protein sequence ID" value="PNT77020"/>
    <property type="gene ID" value="BRADI_1g56850v3"/>
</dbReference>